<dbReference type="InterPro" id="IPR012349">
    <property type="entry name" value="Split_barrel_FMN-bd"/>
</dbReference>
<accession>A0A2M8F4A4</accession>
<dbReference type="Pfam" id="PF01243">
    <property type="entry name" value="PNPOx_N"/>
    <property type="match status" value="1"/>
</dbReference>
<reference evidence="3" key="1">
    <citation type="submission" date="2017-09" db="EMBL/GenBank/DDBJ databases">
        <title>Depth-based differentiation of microbial function through sediment-hosted aquifers and enrichment of novel symbionts in the deep terrestrial subsurface.</title>
        <authorList>
            <person name="Probst A.J."/>
            <person name="Ladd B."/>
            <person name="Jarett J.K."/>
            <person name="Geller-Mcgrath D.E."/>
            <person name="Sieber C.M.K."/>
            <person name="Emerson J.B."/>
            <person name="Anantharaman K."/>
            <person name="Thomas B.C."/>
            <person name="Malmstrom R."/>
            <person name="Stieglmeier M."/>
            <person name="Klingl A."/>
            <person name="Woyke T."/>
            <person name="Ryan C.M."/>
            <person name="Banfield J.F."/>
        </authorList>
    </citation>
    <scope>NUCLEOTIDE SEQUENCE [LARGE SCALE GENOMIC DNA]</scope>
</reference>
<feature type="domain" description="Pyridoxamine 5'-phosphate oxidase N-terminal" evidence="1">
    <location>
        <begin position="17"/>
        <end position="142"/>
    </location>
</feature>
<dbReference type="Gene3D" id="2.30.110.10">
    <property type="entry name" value="Electron Transport, Fmn-binding Protein, Chain A"/>
    <property type="match status" value="1"/>
</dbReference>
<dbReference type="Proteomes" id="UP000231383">
    <property type="component" value="Unassembled WGS sequence"/>
</dbReference>
<dbReference type="AlphaFoldDB" id="A0A2M8F4A4"/>
<organism evidence="2 3">
    <name type="scientific">Candidatus Roizmanbacteria bacterium CG_4_9_14_0_2_um_filter_39_13</name>
    <dbReference type="NCBI Taxonomy" id="1974839"/>
    <lineage>
        <taxon>Bacteria</taxon>
        <taxon>Candidatus Roizmaniibacteriota</taxon>
    </lineage>
</organism>
<protein>
    <recommendedName>
        <fullName evidence="1">Pyridoxamine 5'-phosphate oxidase N-terminal domain-containing protein</fullName>
    </recommendedName>
</protein>
<evidence type="ECO:0000259" key="1">
    <source>
        <dbReference type="Pfam" id="PF01243"/>
    </source>
</evidence>
<evidence type="ECO:0000313" key="2">
    <source>
        <dbReference type="EMBL" id="PJC34119.1"/>
    </source>
</evidence>
<proteinExistence type="predicted"/>
<evidence type="ECO:0000313" key="3">
    <source>
        <dbReference type="Proteomes" id="UP000231383"/>
    </source>
</evidence>
<name>A0A2M8F4A4_9BACT</name>
<dbReference type="InterPro" id="IPR011576">
    <property type="entry name" value="Pyridox_Oxase_N"/>
</dbReference>
<sequence>MRRWGRNKSYNISIHMENKAVEILKSNKYLSLGTTDGTIPWVAPVFYCMDESFNLYFISQLDSLHSIHMQKQSLVSFAVFDSHQPEGEGNGVQGDGTVALLEGDEITKGLTYYKTTFIKLDVVALSAPAPYRLFKITTNHFYILDPEAETDKRIEVAIK</sequence>
<dbReference type="EMBL" id="PFSC01000011">
    <property type="protein sequence ID" value="PJC34119.1"/>
    <property type="molecule type" value="Genomic_DNA"/>
</dbReference>
<comment type="caution">
    <text evidence="2">The sequence shown here is derived from an EMBL/GenBank/DDBJ whole genome shotgun (WGS) entry which is preliminary data.</text>
</comment>
<dbReference type="SUPFAM" id="SSF50475">
    <property type="entry name" value="FMN-binding split barrel"/>
    <property type="match status" value="1"/>
</dbReference>
<gene>
    <name evidence="2" type="ORF">CO051_00425</name>
</gene>